<dbReference type="EMBL" id="CADCWE010000210">
    <property type="protein sequence ID" value="CAA9554644.1"/>
    <property type="molecule type" value="Genomic_DNA"/>
</dbReference>
<accession>A0A6J4UPE7</accession>
<dbReference type="AlphaFoldDB" id="A0A6J4UPE7"/>
<reference evidence="1" key="1">
    <citation type="submission" date="2020-02" db="EMBL/GenBank/DDBJ databases">
        <authorList>
            <person name="Meier V. D."/>
        </authorList>
    </citation>
    <scope>NUCLEOTIDE SEQUENCE</scope>
    <source>
        <strain evidence="1">AVDCRST_MAG73</strain>
    </source>
</reference>
<evidence type="ECO:0000313" key="1">
    <source>
        <dbReference type="EMBL" id="CAA9554644.1"/>
    </source>
</evidence>
<organism evidence="1">
    <name type="scientific">uncultured Thermomicrobiales bacterium</name>
    <dbReference type="NCBI Taxonomy" id="1645740"/>
    <lineage>
        <taxon>Bacteria</taxon>
        <taxon>Pseudomonadati</taxon>
        <taxon>Thermomicrobiota</taxon>
        <taxon>Thermomicrobia</taxon>
        <taxon>Thermomicrobiales</taxon>
        <taxon>environmental samples</taxon>
    </lineage>
</organism>
<gene>
    <name evidence="1" type="ORF">AVDCRST_MAG73-3181</name>
</gene>
<protein>
    <submittedName>
        <fullName evidence="1">Uncharacterized protein</fullName>
    </submittedName>
</protein>
<proteinExistence type="predicted"/>
<sequence>MVEPESVELLDMVWPETGLQTSARVPVRPKDALSEDDELELRLDFVTLSLSPLEFIQLASFLRLCVDGLLDHHPGLQRAVITAFDLRE</sequence>
<name>A0A6J4UPE7_9BACT</name>